<protein>
    <submittedName>
        <fullName evidence="1">GL21845</fullName>
    </submittedName>
</protein>
<accession>B4GEC7</accession>
<proteinExistence type="predicted"/>
<dbReference type="AlphaFoldDB" id="B4GEC7"/>
<evidence type="ECO:0000313" key="2">
    <source>
        <dbReference type="Proteomes" id="UP000008744"/>
    </source>
</evidence>
<gene>
    <name evidence="1" type="primary">Dper\GL21845</name>
    <name evidence="1" type="ORF">Dper_GL21845</name>
</gene>
<keyword evidence="2" id="KW-1185">Reference proteome</keyword>
<name>B4GEC7_DROPE</name>
<evidence type="ECO:0000313" key="1">
    <source>
        <dbReference type="EMBL" id="EDW33962.1"/>
    </source>
</evidence>
<dbReference type="EMBL" id="CH479182">
    <property type="protein sequence ID" value="EDW33962.1"/>
    <property type="molecule type" value="Genomic_DNA"/>
</dbReference>
<reference evidence="1 2" key="1">
    <citation type="journal article" date="2007" name="Nature">
        <title>Evolution of genes and genomes on the Drosophila phylogeny.</title>
        <authorList>
            <consortium name="Drosophila 12 Genomes Consortium"/>
            <person name="Clark A.G."/>
            <person name="Eisen M.B."/>
            <person name="Smith D.R."/>
            <person name="Bergman C.M."/>
            <person name="Oliver B."/>
            <person name="Markow T.A."/>
            <person name="Kaufman T.C."/>
            <person name="Kellis M."/>
            <person name="Gelbart W."/>
            <person name="Iyer V.N."/>
            <person name="Pollard D.A."/>
            <person name="Sackton T.B."/>
            <person name="Larracuente A.M."/>
            <person name="Singh N.D."/>
            <person name="Abad J.P."/>
            <person name="Abt D.N."/>
            <person name="Adryan B."/>
            <person name="Aguade M."/>
            <person name="Akashi H."/>
            <person name="Anderson W.W."/>
            <person name="Aquadro C.F."/>
            <person name="Ardell D.H."/>
            <person name="Arguello R."/>
            <person name="Artieri C.G."/>
            <person name="Barbash D.A."/>
            <person name="Barker D."/>
            <person name="Barsanti P."/>
            <person name="Batterham P."/>
            <person name="Batzoglou S."/>
            <person name="Begun D."/>
            <person name="Bhutkar A."/>
            <person name="Blanco E."/>
            <person name="Bosak S.A."/>
            <person name="Bradley R.K."/>
            <person name="Brand A.D."/>
            <person name="Brent M.R."/>
            <person name="Brooks A.N."/>
            <person name="Brown R.H."/>
            <person name="Butlin R.K."/>
            <person name="Caggese C."/>
            <person name="Calvi B.R."/>
            <person name="Bernardo de Carvalho A."/>
            <person name="Caspi A."/>
            <person name="Castrezana S."/>
            <person name="Celniker S.E."/>
            <person name="Chang J.L."/>
            <person name="Chapple C."/>
            <person name="Chatterji S."/>
            <person name="Chinwalla A."/>
            <person name="Civetta A."/>
            <person name="Clifton S.W."/>
            <person name="Comeron J.M."/>
            <person name="Costello J.C."/>
            <person name="Coyne J.A."/>
            <person name="Daub J."/>
            <person name="David R.G."/>
            <person name="Delcher A.L."/>
            <person name="Delehaunty K."/>
            <person name="Do C.B."/>
            <person name="Ebling H."/>
            <person name="Edwards K."/>
            <person name="Eickbush T."/>
            <person name="Evans J.D."/>
            <person name="Filipski A."/>
            <person name="Findeiss S."/>
            <person name="Freyhult E."/>
            <person name="Fulton L."/>
            <person name="Fulton R."/>
            <person name="Garcia A.C."/>
            <person name="Gardiner A."/>
            <person name="Garfield D.A."/>
            <person name="Garvin B.E."/>
            <person name="Gibson G."/>
            <person name="Gilbert D."/>
            <person name="Gnerre S."/>
            <person name="Godfrey J."/>
            <person name="Good R."/>
            <person name="Gotea V."/>
            <person name="Gravely B."/>
            <person name="Greenberg A.J."/>
            <person name="Griffiths-Jones S."/>
            <person name="Gross S."/>
            <person name="Guigo R."/>
            <person name="Gustafson E.A."/>
            <person name="Haerty W."/>
            <person name="Hahn M.W."/>
            <person name="Halligan D.L."/>
            <person name="Halpern A.L."/>
            <person name="Halter G.M."/>
            <person name="Han M.V."/>
            <person name="Heger A."/>
            <person name="Hillier L."/>
            <person name="Hinrichs A.S."/>
            <person name="Holmes I."/>
            <person name="Hoskins R.A."/>
            <person name="Hubisz M.J."/>
            <person name="Hultmark D."/>
            <person name="Huntley M.A."/>
            <person name="Jaffe D.B."/>
            <person name="Jagadeeshan S."/>
            <person name="Jeck W.R."/>
            <person name="Johnson J."/>
            <person name="Jones C.D."/>
            <person name="Jordan W.C."/>
            <person name="Karpen G.H."/>
            <person name="Kataoka E."/>
            <person name="Keightley P.D."/>
            <person name="Kheradpour P."/>
            <person name="Kirkness E.F."/>
            <person name="Koerich L.B."/>
            <person name="Kristiansen K."/>
            <person name="Kudrna D."/>
            <person name="Kulathinal R.J."/>
            <person name="Kumar S."/>
            <person name="Kwok R."/>
            <person name="Lander E."/>
            <person name="Langley C.H."/>
            <person name="Lapoint R."/>
            <person name="Lazzaro B.P."/>
            <person name="Lee S.J."/>
            <person name="Levesque L."/>
            <person name="Li R."/>
            <person name="Lin C.F."/>
            <person name="Lin M.F."/>
            <person name="Lindblad-Toh K."/>
            <person name="Llopart A."/>
            <person name="Long M."/>
            <person name="Low L."/>
            <person name="Lozovsky E."/>
            <person name="Lu J."/>
            <person name="Luo M."/>
            <person name="Machado C.A."/>
            <person name="Makalowski W."/>
            <person name="Marzo M."/>
            <person name="Matsuda M."/>
            <person name="Matzkin L."/>
            <person name="McAllister B."/>
            <person name="McBride C.S."/>
            <person name="McKernan B."/>
            <person name="McKernan K."/>
            <person name="Mendez-Lago M."/>
            <person name="Minx P."/>
            <person name="Mollenhauer M.U."/>
            <person name="Montooth K."/>
            <person name="Mount S.M."/>
            <person name="Mu X."/>
            <person name="Myers E."/>
            <person name="Negre B."/>
            <person name="Newfeld S."/>
            <person name="Nielsen R."/>
            <person name="Noor M.A."/>
            <person name="O'Grady P."/>
            <person name="Pachter L."/>
            <person name="Papaceit M."/>
            <person name="Parisi M.J."/>
            <person name="Parisi M."/>
            <person name="Parts L."/>
            <person name="Pedersen J.S."/>
            <person name="Pesole G."/>
            <person name="Phillippy A.M."/>
            <person name="Ponting C.P."/>
            <person name="Pop M."/>
            <person name="Porcelli D."/>
            <person name="Powell J.R."/>
            <person name="Prohaska S."/>
            <person name="Pruitt K."/>
            <person name="Puig M."/>
            <person name="Quesneville H."/>
            <person name="Ram K.R."/>
            <person name="Rand D."/>
            <person name="Rasmussen M.D."/>
            <person name="Reed L.K."/>
            <person name="Reenan R."/>
            <person name="Reily A."/>
            <person name="Remington K.A."/>
            <person name="Rieger T.T."/>
            <person name="Ritchie M.G."/>
            <person name="Robin C."/>
            <person name="Rogers Y.H."/>
            <person name="Rohde C."/>
            <person name="Rozas J."/>
            <person name="Rubenfield M.J."/>
            <person name="Ruiz A."/>
            <person name="Russo S."/>
            <person name="Salzberg S.L."/>
            <person name="Sanchez-Gracia A."/>
            <person name="Saranga D.J."/>
            <person name="Sato H."/>
            <person name="Schaeffer S.W."/>
            <person name="Schatz M.C."/>
            <person name="Schlenke T."/>
            <person name="Schwartz R."/>
            <person name="Segarra C."/>
            <person name="Singh R.S."/>
            <person name="Sirot L."/>
            <person name="Sirota M."/>
            <person name="Sisneros N.B."/>
            <person name="Smith C.D."/>
            <person name="Smith T.F."/>
            <person name="Spieth J."/>
            <person name="Stage D.E."/>
            <person name="Stark A."/>
            <person name="Stephan W."/>
            <person name="Strausberg R.L."/>
            <person name="Strempel S."/>
            <person name="Sturgill D."/>
            <person name="Sutton G."/>
            <person name="Sutton G.G."/>
            <person name="Tao W."/>
            <person name="Teichmann S."/>
            <person name="Tobari Y.N."/>
            <person name="Tomimura Y."/>
            <person name="Tsolas J.M."/>
            <person name="Valente V.L."/>
            <person name="Venter E."/>
            <person name="Venter J.C."/>
            <person name="Vicario S."/>
            <person name="Vieira F.G."/>
            <person name="Vilella A.J."/>
            <person name="Villasante A."/>
            <person name="Walenz B."/>
            <person name="Wang J."/>
            <person name="Wasserman M."/>
            <person name="Watts T."/>
            <person name="Wilson D."/>
            <person name="Wilson R.K."/>
            <person name="Wing R.A."/>
            <person name="Wolfner M.F."/>
            <person name="Wong A."/>
            <person name="Wong G.K."/>
            <person name="Wu C.I."/>
            <person name="Wu G."/>
            <person name="Yamamoto D."/>
            <person name="Yang H.P."/>
            <person name="Yang S.P."/>
            <person name="Yorke J.A."/>
            <person name="Yoshida K."/>
            <person name="Zdobnov E."/>
            <person name="Zhang P."/>
            <person name="Zhang Y."/>
            <person name="Zimin A.V."/>
            <person name="Baldwin J."/>
            <person name="Abdouelleil A."/>
            <person name="Abdulkadir J."/>
            <person name="Abebe A."/>
            <person name="Abera B."/>
            <person name="Abreu J."/>
            <person name="Acer S.C."/>
            <person name="Aftuck L."/>
            <person name="Alexander A."/>
            <person name="An P."/>
            <person name="Anderson E."/>
            <person name="Anderson S."/>
            <person name="Arachi H."/>
            <person name="Azer M."/>
            <person name="Bachantsang P."/>
            <person name="Barry A."/>
            <person name="Bayul T."/>
            <person name="Berlin A."/>
            <person name="Bessette D."/>
            <person name="Bloom T."/>
            <person name="Blye J."/>
            <person name="Boguslavskiy L."/>
            <person name="Bonnet C."/>
            <person name="Boukhgalter B."/>
            <person name="Bourzgui I."/>
            <person name="Brown A."/>
            <person name="Cahill P."/>
            <person name="Channer S."/>
            <person name="Cheshatsang Y."/>
            <person name="Chuda L."/>
            <person name="Citroen M."/>
            <person name="Collymore A."/>
            <person name="Cooke P."/>
            <person name="Costello M."/>
            <person name="D'Aco K."/>
            <person name="Daza R."/>
            <person name="De Haan G."/>
            <person name="DeGray S."/>
            <person name="DeMaso C."/>
            <person name="Dhargay N."/>
            <person name="Dooley K."/>
            <person name="Dooley E."/>
            <person name="Doricent M."/>
            <person name="Dorje P."/>
            <person name="Dorjee K."/>
            <person name="Dupes A."/>
            <person name="Elong R."/>
            <person name="Falk J."/>
            <person name="Farina A."/>
            <person name="Faro S."/>
            <person name="Ferguson D."/>
            <person name="Fisher S."/>
            <person name="Foley C.D."/>
            <person name="Franke A."/>
            <person name="Friedrich D."/>
            <person name="Gadbois L."/>
            <person name="Gearin G."/>
            <person name="Gearin C.R."/>
            <person name="Giannoukos G."/>
            <person name="Goode T."/>
            <person name="Graham J."/>
            <person name="Grandbois E."/>
            <person name="Grewal S."/>
            <person name="Gyaltsen K."/>
            <person name="Hafez N."/>
            <person name="Hagos B."/>
            <person name="Hall J."/>
            <person name="Henson C."/>
            <person name="Hollinger A."/>
            <person name="Honan T."/>
            <person name="Huard M.D."/>
            <person name="Hughes L."/>
            <person name="Hurhula B."/>
            <person name="Husby M.E."/>
            <person name="Kamat A."/>
            <person name="Kanga B."/>
            <person name="Kashin S."/>
            <person name="Khazanovich D."/>
            <person name="Kisner P."/>
            <person name="Lance K."/>
            <person name="Lara M."/>
            <person name="Lee W."/>
            <person name="Lennon N."/>
            <person name="Letendre F."/>
            <person name="LeVine R."/>
            <person name="Lipovsky A."/>
            <person name="Liu X."/>
            <person name="Liu J."/>
            <person name="Liu S."/>
            <person name="Lokyitsang T."/>
            <person name="Lokyitsang Y."/>
            <person name="Lubonja R."/>
            <person name="Lui A."/>
            <person name="MacDonald P."/>
            <person name="Magnisalis V."/>
            <person name="Maru K."/>
            <person name="Matthews C."/>
            <person name="McCusker W."/>
            <person name="McDonough S."/>
            <person name="Mehta T."/>
            <person name="Meldrim J."/>
            <person name="Meneus L."/>
            <person name="Mihai O."/>
            <person name="Mihalev A."/>
            <person name="Mihova T."/>
            <person name="Mittelman R."/>
            <person name="Mlenga V."/>
            <person name="Montmayeur A."/>
            <person name="Mulrain L."/>
            <person name="Navidi A."/>
            <person name="Naylor J."/>
            <person name="Negash T."/>
            <person name="Nguyen T."/>
            <person name="Nguyen N."/>
            <person name="Nicol R."/>
            <person name="Norbu C."/>
            <person name="Norbu N."/>
            <person name="Novod N."/>
            <person name="O'Neill B."/>
            <person name="Osman S."/>
            <person name="Markiewicz E."/>
            <person name="Oyono O.L."/>
            <person name="Patti C."/>
            <person name="Phunkhang P."/>
            <person name="Pierre F."/>
            <person name="Priest M."/>
            <person name="Raghuraman S."/>
            <person name="Rege F."/>
            <person name="Reyes R."/>
            <person name="Rise C."/>
            <person name="Rogov P."/>
            <person name="Ross K."/>
            <person name="Ryan E."/>
            <person name="Settipalli S."/>
            <person name="Shea T."/>
            <person name="Sherpa N."/>
            <person name="Shi L."/>
            <person name="Shih D."/>
            <person name="Sparrow T."/>
            <person name="Spaulding J."/>
            <person name="Stalker J."/>
            <person name="Stange-Thomann N."/>
            <person name="Stavropoulos S."/>
            <person name="Stone C."/>
            <person name="Strader C."/>
            <person name="Tesfaye S."/>
            <person name="Thomson T."/>
            <person name="Thoulutsang Y."/>
            <person name="Thoulutsang D."/>
            <person name="Topham K."/>
            <person name="Topping I."/>
            <person name="Tsamla T."/>
            <person name="Vassiliev H."/>
            <person name="Vo A."/>
            <person name="Wangchuk T."/>
            <person name="Wangdi T."/>
            <person name="Weiand M."/>
            <person name="Wilkinson J."/>
            <person name="Wilson A."/>
            <person name="Yadav S."/>
            <person name="Young G."/>
            <person name="Yu Q."/>
            <person name="Zembek L."/>
            <person name="Zhong D."/>
            <person name="Zimmer A."/>
            <person name="Zwirko Z."/>
            <person name="Jaffe D.B."/>
            <person name="Alvarez P."/>
            <person name="Brockman W."/>
            <person name="Butler J."/>
            <person name="Chin C."/>
            <person name="Gnerre S."/>
            <person name="Grabherr M."/>
            <person name="Kleber M."/>
            <person name="Mauceli E."/>
            <person name="MacCallum I."/>
        </authorList>
    </citation>
    <scope>NUCLEOTIDE SEQUENCE [LARGE SCALE GENOMIC DNA]</scope>
    <source>
        <strain evidence="2">MSH-3 / Tucson 14011-0111.49</strain>
    </source>
</reference>
<dbReference type="Proteomes" id="UP000008744">
    <property type="component" value="Unassembled WGS sequence"/>
</dbReference>
<organism evidence="2">
    <name type="scientific">Drosophila persimilis</name>
    <name type="common">Fruit fly</name>
    <dbReference type="NCBI Taxonomy" id="7234"/>
    <lineage>
        <taxon>Eukaryota</taxon>
        <taxon>Metazoa</taxon>
        <taxon>Ecdysozoa</taxon>
        <taxon>Arthropoda</taxon>
        <taxon>Hexapoda</taxon>
        <taxon>Insecta</taxon>
        <taxon>Pterygota</taxon>
        <taxon>Neoptera</taxon>
        <taxon>Endopterygota</taxon>
        <taxon>Diptera</taxon>
        <taxon>Brachycera</taxon>
        <taxon>Muscomorpha</taxon>
        <taxon>Ephydroidea</taxon>
        <taxon>Drosophilidae</taxon>
        <taxon>Drosophila</taxon>
        <taxon>Sophophora</taxon>
    </lineage>
</organism>
<sequence>MEQIDIKLSREQVKLEVGLNVDLKEHFWHCPALTMDLRIEGAAPLPSSDLQQNGAKWGFQPLPAAYAWTAATSDIDFGQIVAGQAHFGAHQ</sequence>
<dbReference type="HOGENOM" id="CLU_2429384_0_0_1"/>